<dbReference type="Proteomes" id="UP001140234">
    <property type="component" value="Unassembled WGS sequence"/>
</dbReference>
<evidence type="ECO:0000313" key="1">
    <source>
        <dbReference type="EMBL" id="KAJ2773727.1"/>
    </source>
</evidence>
<gene>
    <name evidence="1" type="ORF">IWQ57_001161</name>
</gene>
<sequence>MAARPPATADDDNGRLLDQSIHRLLGEINQRREQAARFAQLVEQSIYHTPSARRTQDARRWSAPASDDGFAFAGSVIDSAADERPQSASPPASFLEGFTQHFVDTYRAPSDATADVLGEPYWRRALRDYSDESAISNADLQLPMSAASSPWQPEPVPESPWQPEPVPESPQPLAPAVEHPAQTEYRGVAVIDRAARARLWQRVDSSAPPGDAEDRDETRIQAIVQLAERIAALQTQAAPASPAAVDVAAAAPGAQRGSSDAADLPPCWVPGEWEQWARHAREQPAGPGRLNSGRMAQRLEWVHTHQPWRHGFSDGLVGGGKLRRTYRDLPLDLQAYPDGNVKRTAAAARHPVSGARCRATTIYFANGDWSCTLAEPGGDESAYYYYSEEAVWHEQHGAATLHRFADGREERTDARGARTVRYPSGDVRVSLPR</sequence>
<keyword evidence="2" id="KW-1185">Reference proteome</keyword>
<organism evidence="1 2">
    <name type="scientific">Coemansia nantahalensis</name>
    <dbReference type="NCBI Taxonomy" id="2789366"/>
    <lineage>
        <taxon>Eukaryota</taxon>
        <taxon>Fungi</taxon>
        <taxon>Fungi incertae sedis</taxon>
        <taxon>Zoopagomycota</taxon>
        <taxon>Kickxellomycotina</taxon>
        <taxon>Kickxellomycetes</taxon>
        <taxon>Kickxellales</taxon>
        <taxon>Kickxellaceae</taxon>
        <taxon>Coemansia</taxon>
    </lineage>
</organism>
<evidence type="ECO:0000313" key="2">
    <source>
        <dbReference type="Proteomes" id="UP001140234"/>
    </source>
</evidence>
<accession>A0ACC1K505</accession>
<reference evidence="1" key="1">
    <citation type="submission" date="2022-07" db="EMBL/GenBank/DDBJ databases">
        <title>Phylogenomic reconstructions and comparative analyses of Kickxellomycotina fungi.</title>
        <authorList>
            <person name="Reynolds N.K."/>
            <person name="Stajich J.E."/>
            <person name="Barry K."/>
            <person name="Grigoriev I.V."/>
            <person name="Crous P."/>
            <person name="Smith M.E."/>
        </authorList>
    </citation>
    <scope>NUCLEOTIDE SEQUENCE</scope>
    <source>
        <strain evidence="1">CBS 109366</strain>
    </source>
</reference>
<protein>
    <submittedName>
        <fullName evidence="1">Uncharacterized protein</fullName>
    </submittedName>
</protein>
<name>A0ACC1K505_9FUNG</name>
<comment type="caution">
    <text evidence="1">The sequence shown here is derived from an EMBL/GenBank/DDBJ whole genome shotgun (WGS) entry which is preliminary data.</text>
</comment>
<dbReference type="EMBL" id="JANBUJ010000185">
    <property type="protein sequence ID" value="KAJ2773727.1"/>
    <property type="molecule type" value="Genomic_DNA"/>
</dbReference>
<proteinExistence type="predicted"/>